<name>A0ABY8LML1_9GAMM</name>
<dbReference type="EMBL" id="CP122961">
    <property type="protein sequence ID" value="WGI24817.1"/>
    <property type="molecule type" value="Genomic_DNA"/>
</dbReference>
<dbReference type="Gene3D" id="3.60.110.10">
    <property type="entry name" value="Carbon-nitrogen hydrolase"/>
    <property type="match status" value="1"/>
</dbReference>
<evidence type="ECO:0000313" key="4">
    <source>
        <dbReference type="Proteomes" id="UP001179830"/>
    </source>
</evidence>
<accession>A0ABY8LML1</accession>
<proteinExistence type="predicted"/>
<protein>
    <submittedName>
        <fullName evidence="3">Carbon-nitrogen hydrolase family protein</fullName>
    </submittedName>
</protein>
<dbReference type="Pfam" id="PF00795">
    <property type="entry name" value="CN_hydrolase"/>
    <property type="match status" value="1"/>
</dbReference>
<evidence type="ECO:0000256" key="1">
    <source>
        <dbReference type="ARBA" id="ARBA00022801"/>
    </source>
</evidence>
<dbReference type="RefSeq" id="WP_280104594.1">
    <property type="nucleotide sequence ID" value="NZ_CP122961.1"/>
</dbReference>
<dbReference type="PROSITE" id="PS50263">
    <property type="entry name" value="CN_HYDROLASE"/>
    <property type="match status" value="1"/>
</dbReference>
<evidence type="ECO:0000259" key="2">
    <source>
        <dbReference type="PROSITE" id="PS50263"/>
    </source>
</evidence>
<dbReference type="SUPFAM" id="SSF56317">
    <property type="entry name" value="Carbon-nitrogen hydrolase"/>
    <property type="match status" value="1"/>
</dbReference>
<reference evidence="3" key="1">
    <citation type="submission" date="2023-04" db="EMBL/GenBank/DDBJ databases">
        <title>Complete genome sequence of Halomonas alkaliantarctica MSP3 isolated from marine sediment, Jeju Island.</title>
        <authorList>
            <person name="Park S.-J."/>
        </authorList>
    </citation>
    <scope>NUCLEOTIDE SEQUENCE</scope>
    <source>
        <strain evidence="3">MSP3</strain>
    </source>
</reference>
<dbReference type="PANTHER" id="PTHR23088:SF27">
    <property type="entry name" value="DEAMINATED GLUTATHIONE AMIDASE"/>
    <property type="match status" value="1"/>
</dbReference>
<dbReference type="InterPro" id="IPR045254">
    <property type="entry name" value="Nit1/2_C-N_Hydrolase"/>
</dbReference>
<gene>
    <name evidence="3" type="ORF">QEN58_16025</name>
</gene>
<evidence type="ECO:0000313" key="3">
    <source>
        <dbReference type="EMBL" id="WGI24817.1"/>
    </source>
</evidence>
<dbReference type="PANTHER" id="PTHR23088">
    <property type="entry name" value="NITRILASE-RELATED"/>
    <property type="match status" value="1"/>
</dbReference>
<sequence length="270" mass="29998">MRVAMLQMNSRHDKAANISAIREMFETRVKGQGIDLVIAPEYATFLGGSKDEQWAAGEAFPEGEGYNAMRDLAIEYGVTFHVGSMIEAAEDGYYNTALVFDPKGNELARYRKIHLFDVETPQGHIFRESDIINPGKEVVTYEAGNLKIGCAICYDMRFAELFQKQMKDGCNVLTVPAAFNMETGKDHWEPILRARAIENQCWVIAPGQVGLHKEPAGERACYGNSMLIDPWGTVIARASNRPGVTIADMDMALQDNVRTSLPSNKHHVLA</sequence>
<organism evidence="3 4">
    <name type="scientific">Halomonas alkaliantarctica</name>
    <dbReference type="NCBI Taxonomy" id="232346"/>
    <lineage>
        <taxon>Bacteria</taxon>
        <taxon>Pseudomonadati</taxon>
        <taxon>Pseudomonadota</taxon>
        <taxon>Gammaproteobacteria</taxon>
        <taxon>Oceanospirillales</taxon>
        <taxon>Halomonadaceae</taxon>
        <taxon>Halomonas</taxon>
    </lineage>
</organism>
<dbReference type="GO" id="GO:0016787">
    <property type="term" value="F:hydrolase activity"/>
    <property type="evidence" value="ECO:0007669"/>
    <property type="project" value="UniProtKB-KW"/>
</dbReference>
<dbReference type="InterPro" id="IPR036526">
    <property type="entry name" value="C-N_Hydrolase_sf"/>
</dbReference>
<dbReference type="CDD" id="cd07572">
    <property type="entry name" value="nit"/>
    <property type="match status" value="1"/>
</dbReference>
<dbReference type="Proteomes" id="UP001179830">
    <property type="component" value="Chromosome"/>
</dbReference>
<feature type="domain" description="CN hydrolase" evidence="2">
    <location>
        <begin position="1"/>
        <end position="251"/>
    </location>
</feature>
<keyword evidence="4" id="KW-1185">Reference proteome</keyword>
<keyword evidence="1 3" id="KW-0378">Hydrolase</keyword>
<dbReference type="InterPro" id="IPR003010">
    <property type="entry name" value="C-N_Hydrolase"/>
</dbReference>